<dbReference type="AlphaFoldDB" id="T0H6U4"/>
<organism evidence="1 2">
    <name type="scientific">Leptospira alstonii serovar Pingchang str. 80-412</name>
    <dbReference type="NCBI Taxonomy" id="1218564"/>
    <lineage>
        <taxon>Bacteria</taxon>
        <taxon>Pseudomonadati</taxon>
        <taxon>Spirochaetota</taxon>
        <taxon>Spirochaetia</taxon>
        <taxon>Leptospirales</taxon>
        <taxon>Leptospiraceae</taxon>
        <taxon>Leptospira</taxon>
    </lineage>
</organism>
<evidence type="ECO:0000313" key="1">
    <source>
        <dbReference type="EMBL" id="EQA81294.1"/>
    </source>
</evidence>
<name>T0H6U4_9LEPT</name>
<evidence type="ECO:0000313" key="2">
    <source>
        <dbReference type="Proteomes" id="UP000015445"/>
    </source>
</evidence>
<proteinExistence type="predicted"/>
<keyword evidence="2" id="KW-1185">Reference proteome</keyword>
<accession>T0H6U4</accession>
<dbReference type="Proteomes" id="UP000015445">
    <property type="component" value="Unassembled WGS sequence"/>
</dbReference>
<sequence>MRRTCFVLQAIFQRNPIRFLKPIFFSGRRRVVGLRKS</sequence>
<gene>
    <name evidence="1" type="ORF">LEP1GSC193_3693</name>
</gene>
<comment type="caution">
    <text evidence="1">The sequence shown here is derived from an EMBL/GenBank/DDBJ whole genome shotgun (WGS) entry which is preliminary data.</text>
</comment>
<dbReference type="EMBL" id="AOHD02000024">
    <property type="protein sequence ID" value="EQA81294.1"/>
    <property type="molecule type" value="Genomic_DNA"/>
</dbReference>
<reference evidence="1" key="1">
    <citation type="submission" date="2013-05" db="EMBL/GenBank/DDBJ databases">
        <authorList>
            <person name="Harkins D.M."/>
            <person name="Durkin A.S."/>
            <person name="Brinkac L.M."/>
            <person name="Haft D.H."/>
            <person name="Selengut J.D."/>
            <person name="Sanka R."/>
            <person name="DePew J."/>
            <person name="Purushe J."/>
            <person name="Galloway R.L."/>
            <person name="Vinetz J.M."/>
            <person name="Sutton G.G."/>
            <person name="Nierman W.C."/>
            <person name="Fouts D.E."/>
        </authorList>
    </citation>
    <scope>NUCLEOTIDE SEQUENCE [LARGE SCALE GENOMIC DNA]</scope>
    <source>
        <strain evidence="1">80-412</strain>
    </source>
</reference>
<protein>
    <submittedName>
        <fullName evidence="1">Uncharacterized protein</fullName>
    </submittedName>
</protein>